<keyword evidence="3 5" id="KW-0460">Magnesium</keyword>
<reference evidence="7 8" key="1">
    <citation type="submission" date="2020-02" db="EMBL/GenBank/DDBJ databases">
        <title>Shewanella WXL01 sp. nov., a marine bacterium isolated from green algae in Luhuitou Fringing Reef (Northern South China Sea).</title>
        <authorList>
            <person name="Wang X."/>
        </authorList>
    </citation>
    <scope>NUCLEOTIDE SEQUENCE [LARGE SCALE GENOMIC DNA]</scope>
    <source>
        <strain evidence="7 8">MCCC 1A01895</strain>
    </source>
</reference>
<evidence type="ECO:0000256" key="2">
    <source>
        <dbReference type="ARBA" id="ARBA00005297"/>
    </source>
</evidence>
<dbReference type="HAMAP" id="MF_01935">
    <property type="entry name" value="MenF"/>
    <property type="match status" value="1"/>
</dbReference>
<comment type="pathway">
    <text evidence="5">Quinol/quinone metabolism; 1,4-dihydroxy-2-naphthoate biosynthesis; 1,4-dihydroxy-2-naphthoate from chorismate: step 1/7.</text>
</comment>
<evidence type="ECO:0000256" key="5">
    <source>
        <dbReference type="HAMAP-Rule" id="MF_01935"/>
    </source>
</evidence>
<dbReference type="InterPro" id="IPR004561">
    <property type="entry name" value="IsoChor_synthase"/>
</dbReference>
<feature type="domain" description="Chorismate-utilising enzyme C-terminal" evidence="6">
    <location>
        <begin position="190"/>
        <end position="441"/>
    </location>
</feature>
<dbReference type="InterPro" id="IPR005801">
    <property type="entry name" value="ADC_synthase"/>
</dbReference>
<evidence type="ECO:0000259" key="6">
    <source>
        <dbReference type="Pfam" id="PF00425"/>
    </source>
</evidence>
<organism evidence="7 8">
    <name type="scientific">Shewanella intestini</name>
    <dbReference type="NCBI Taxonomy" id="2017544"/>
    <lineage>
        <taxon>Bacteria</taxon>
        <taxon>Pseudomonadati</taxon>
        <taxon>Pseudomonadota</taxon>
        <taxon>Gammaproteobacteria</taxon>
        <taxon>Alteromonadales</taxon>
        <taxon>Shewanellaceae</taxon>
        <taxon>Shewanella</taxon>
    </lineage>
</organism>
<protein>
    <recommendedName>
        <fullName evidence="5">Isochorismate synthase MenF</fullName>
        <ecNumber evidence="5">5.4.4.2</ecNumber>
    </recommendedName>
    <alternativeName>
        <fullName evidence="5">Isochorismate mutase</fullName>
    </alternativeName>
</protein>
<evidence type="ECO:0000256" key="3">
    <source>
        <dbReference type="ARBA" id="ARBA00022842"/>
    </source>
</evidence>
<comment type="function">
    <text evidence="5">Catalyzes the conversion of chorismate to isochorismate.</text>
</comment>
<keyword evidence="5" id="KW-0474">Menaquinone biosynthesis</keyword>
<dbReference type="EMBL" id="JAAIKR010000011">
    <property type="protein sequence ID" value="MBR9728645.1"/>
    <property type="molecule type" value="Genomic_DNA"/>
</dbReference>
<dbReference type="InterPro" id="IPR044250">
    <property type="entry name" value="MenF-like"/>
</dbReference>
<evidence type="ECO:0000256" key="1">
    <source>
        <dbReference type="ARBA" id="ARBA00000799"/>
    </source>
</evidence>
<gene>
    <name evidence="5" type="primary">menF</name>
    <name evidence="7" type="ORF">G3R48_11720</name>
</gene>
<feature type="active site" description="Proton donor" evidence="5">
    <location>
        <position position="259"/>
    </location>
</feature>
<name>A0ABS5I5P7_9GAMM</name>
<comment type="catalytic activity">
    <reaction evidence="1 5">
        <text>chorismate = isochorismate</text>
        <dbReference type="Rhea" id="RHEA:18985"/>
        <dbReference type="ChEBI" id="CHEBI:29748"/>
        <dbReference type="ChEBI" id="CHEBI:29780"/>
        <dbReference type="EC" id="5.4.4.2"/>
    </reaction>
</comment>
<dbReference type="InterPro" id="IPR015890">
    <property type="entry name" value="Chorismate_C"/>
</dbReference>
<keyword evidence="5" id="KW-0479">Metal-binding</keyword>
<keyword evidence="8" id="KW-1185">Reference proteome</keyword>
<dbReference type="InterPro" id="IPR034681">
    <property type="entry name" value="MenF"/>
</dbReference>
<evidence type="ECO:0000313" key="8">
    <source>
        <dbReference type="Proteomes" id="UP000811844"/>
    </source>
</evidence>
<dbReference type="NCBIfam" id="TIGR00543">
    <property type="entry name" value="isochor_syn"/>
    <property type="match status" value="1"/>
</dbReference>
<dbReference type="SUPFAM" id="SSF56322">
    <property type="entry name" value="ADC synthase"/>
    <property type="match status" value="1"/>
</dbReference>
<dbReference type="GO" id="GO:0008909">
    <property type="term" value="F:isochorismate synthase activity"/>
    <property type="evidence" value="ECO:0007669"/>
    <property type="project" value="UniProtKB-EC"/>
</dbReference>
<comment type="pathway">
    <text evidence="5">Quinol/quinone metabolism; menaquinone biosynthesis.</text>
</comment>
<feature type="binding site" evidence="5">
    <location>
        <position position="437"/>
    </location>
    <ligand>
        <name>Mg(2+)</name>
        <dbReference type="ChEBI" id="CHEBI:18420"/>
    </ligand>
</feature>
<dbReference type="Proteomes" id="UP000811844">
    <property type="component" value="Unassembled WGS sequence"/>
</dbReference>
<comment type="caution">
    <text evidence="7">The sequence shown here is derived from an EMBL/GenBank/DDBJ whole genome shotgun (WGS) entry which is preliminary data.</text>
</comment>
<dbReference type="EC" id="5.4.4.2" evidence="5"/>
<comment type="similarity">
    <text evidence="2 5">Belongs to the isochorismate synthase family.</text>
</comment>
<keyword evidence="4 5" id="KW-0413">Isomerase</keyword>
<dbReference type="Gene3D" id="3.60.120.10">
    <property type="entry name" value="Anthranilate synthase"/>
    <property type="match status" value="1"/>
</dbReference>
<dbReference type="PANTHER" id="PTHR47253:SF4">
    <property type="entry name" value="ISOCHORISMATE SYNTHASE 2, CHLOROPLASTIC"/>
    <property type="match status" value="1"/>
</dbReference>
<evidence type="ECO:0000313" key="7">
    <source>
        <dbReference type="EMBL" id="MBR9728645.1"/>
    </source>
</evidence>
<feature type="active site" description="Proton acceptor" evidence="5">
    <location>
        <position position="209"/>
    </location>
</feature>
<dbReference type="PANTHER" id="PTHR47253">
    <property type="match status" value="1"/>
</dbReference>
<comment type="cofactor">
    <cofactor evidence="5">
        <name>Mg(2+)</name>
        <dbReference type="ChEBI" id="CHEBI:18420"/>
    </cofactor>
</comment>
<accession>A0ABS5I5P7</accession>
<dbReference type="RefSeq" id="WP_153665923.1">
    <property type="nucleotide sequence ID" value="NZ_JAAIKR010000011.1"/>
</dbReference>
<evidence type="ECO:0000256" key="4">
    <source>
        <dbReference type="ARBA" id="ARBA00023235"/>
    </source>
</evidence>
<feature type="binding site" evidence="5">
    <location>
        <position position="303"/>
    </location>
    <ligand>
        <name>Mg(2+)</name>
        <dbReference type="ChEBI" id="CHEBI:18420"/>
    </ligand>
</feature>
<proteinExistence type="inferred from homology"/>
<dbReference type="Pfam" id="PF00425">
    <property type="entry name" value="Chorismate_bind"/>
    <property type="match status" value="1"/>
</dbReference>
<sequence>MSGHVFSQQINELKEKLIKLKQTPVIEPIVQLSADAPSVPVLSWLGSQVIYPKIYWHGRDKIEEVAAIGSCKDFFFEDQIDDDSLAELYQNQRGKSHGQDIRYYGGLAFDRSVECWGEFGRARFVLPRIEIRRNGNTIRILLNLNFDNTCPQQECEDALAALMQIQRATPLSPPKKLALMGRSDLPNYPRWQELVEQVTQQQFNKTTPKVVLSRQTQLEVDDIIDPWTLLACWQGRNPNSFQFGFQFSKNKAFISCSPERLYLRRQQELYTEALAGTTIRGLNQEEDQCLAQQLLDDTKNSHENQLVRQHIVESLASLSQYVGAEEVPKIFKLNHIQHLHRDIRAQLKMGVSDFDLLKALHPTPAVGGLPRFSALNFIRQREGYARGWYAGACGYLNHYESEFSVAIRSALIEPRRINLFAGAGIVAGSDPQAEWQELENKLATIMSILIDF</sequence>